<dbReference type="STRING" id="1232681.ADIS_0107"/>
<dbReference type="CDD" id="cd10917">
    <property type="entry name" value="CE4_NodB_like_6s_7s"/>
    <property type="match status" value="1"/>
</dbReference>
<dbReference type="InterPro" id="IPR011330">
    <property type="entry name" value="Glyco_hydro/deAcase_b/a-brl"/>
</dbReference>
<dbReference type="GO" id="GO:0046872">
    <property type="term" value="F:metal ion binding"/>
    <property type="evidence" value="ECO:0007669"/>
    <property type="project" value="UniProtKB-KW"/>
</dbReference>
<dbReference type="Proteomes" id="UP000013909">
    <property type="component" value="Unassembled WGS sequence"/>
</dbReference>
<keyword evidence="2" id="KW-0378">Hydrolase</keyword>
<keyword evidence="5" id="KW-1185">Reference proteome</keyword>
<dbReference type="PATRIC" id="fig|1288963.3.peg.106"/>
<dbReference type="InterPro" id="IPR002509">
    <property type="entry name" value="NODB_dom"/>
</dbReference>
<dbReference type="PANTHER" id="PTHR10587">
    <property type="entry name" value="GLYCOSYL TRANSFERASE-RELATED"/>
    <property type="match status" value="1"/>
</dbReference>
<sequence length="205" mass="23761">MPRWVQLFCPELQWHGDRANRKIYLTFDDGPVAGITDFVLEELAKRDCKATFFMVGDNVARYVDLAREVVDRGHQVGNHTFHHLNGIKVSTEEYLRDVRHCQEELNDTLGVSPKIFRPPYGLLKPKQKHLLLQDFRLVYWEIVAGDYLLRLSPEKILENLKTKTRPGSIVLFHDQQKTAAKLKRVLPDFLTFLDGEGFVSDFLPI</sequence>
<dbReference type="AlphaFoldDB" id="R7ZZ93"/>
<dbReference type="GO" id="GO:0016810">
    <property type="term" value="F:hydrolase activity, acting on carbon-nitrogen (but not peptide) bonds"/>
    <property type="evidence" value="ECO:0007669"/>
    <property type="project" value="InterPro"/>
</dbReference>
<dbReference type="Gene3D" id="3.20.20.370">
    <property type="entry name" value="Glycoside hydrolase/deacetylase"/>
    <property type="match status" value="1"/>
</dbReference>
<dbReference type="Pfam" id="PF01522">
    <property type="entry name" value="Polysacc_deac_1"/>
    <property type="match status" value="1"/>
</dbReference>
<feature type="domain" description="NodB homology" evidence="3">
    <location>
        <begin position="21"/>
        <end position="201"/>
    </location>
</feature>
<evidence type="ECO:0000259" key="3">
    <source>
        <dbReference type="PROSITE" id="PS51677"/>
    </source>
</evidence>
<gene>
    <name evidence="4" type="ORF">ADIS_0107</name>
</gene>
<keyword evidence="1" id="KW-0479">Metal-binding</keyword>
<dbReference type="GO" id="GO:0005975">
    <property type="term" value="P:carbohydrate metabolic process"/>
    <property type="evidence" value="ECO:0007669"/>
    <property type="project" value="InterPro"/>
</dbReference>
<reference evidence="4 5" key="1">
    <citation type="submission" date="2013-02" db="EMBL/GenBank/DDBJ databases">
        <title>A novel strain isolated from Lonar lake, Maharashtra, India.</title>
        <authorList>
            <person name="Singh A."/>
        </authorList>
    </citation>
    <scope>NUCLEOTIDE SEQUENCE [LARGE SCALE GENOMIC DNA]</scope>
    <source>
        <strain evidence="4 5">AK24</strain>
    </source>
</reference>
<dbReference type="PANTHER" id="PTHR10587:SF133">
    <property type="entry name" value="CHITIN DEACETYLASE 1-RELATED"/>
    <property type="match status" value="1"/>
</dbReference>
<evidence type="ECO:0000313" key="4">
    <source>
        <dbReference type="EMBL" id="EON79417.1"/>
    </source>
</evidence>
<protein>
    <submittedName>
        <fullName evidence="4">Polysaccharide deacetylase</fullName>
    </submittedName>
</protein>
<organism evidence="4 5">
    <name type="scientific">Lunatimonas lonarensis</name>
    <dbReference type="NCBI Taxonomy" id="1232681"/>
    <lineage>
        <taxon>Bacteria</taxon>
        <taxon>Pseudomonadati</taxon>
        <taxon>Bacteroidota</taxon>
        <taxon>Cytophagia</taxon>
        <taxon>Cytophagales</taxon>
        <taxon>Cyclobacteriaceae</taxon>
    </lineage>
</organism>
<comment type="caution">
    <text evidence="4">The sequence shown here is derived from an EMBL/GenBank/DDBJ whole genome shotgun (WGS) entry which is preliminary data.</text>
</comment>
<dbReference type="PROSITE" id="PS51677">
    <property type="entry name" value="NODB"/>
    <property type="match status" value="1"/>
</dbReference>
<evidence type="ECO:0000256" key="2">
    <source>
        <dbReference type="ARBA" id="ARBA00022801"/>
    </source>
</evidence>
<dbReference type="SUPFAM" id="SSF88713">
    <property type="entry name" value="Glycoside hydrolase/deacetylase"/>
    <property type="match status" value="1"/>
</dbReference>
<name>R7ZZ93_9BACT</name>
<proteinExistence type="predicted"/>
<evidence type="ECO:0000256" key="1">
    <source>
        <dbReference type="ARBA" id="ARBA00022723"/>
    </source>
</evidence>
<dbReference type="GO" id="GO:0016020">
    <property type="term" value="C:membrane"/>
    <property type="evidence" value="ECO:0007669"/>
    <property type="project" value="TreeGrafter"/>
</dbReference>
<evidence type="ECO:0000313" key="5">
    <source>
        <dbReference type="Proteomes" id="UP000013909"/>
    </source>
</evidence>
<dbReference type="InterPro" id="IPR050248">
    <property type="entry name" value="Polysacc_deacetylase_ArnD"/>
</dbReference>
<accession>R7ZZ93</accession>
<dbReference type="EMBL" id="AQHR01000004">
    <property type="protein sequence ID" value="EON79417.1"/>
    <property type="molecule type" value="Genomic_DNA"/>
</dbReference>